<dbReference type="InterPro" id="IPR029526">
    <property type="entry name" value="PGBD"/>
</dbReference>
<feature type="domain" description="PiggyBac transposable element-derived protein" evidence="2">
    <location>
        <begin position="183"/>
        <end position="544"/>
    </location>
</feature>
<name>A0AAN9G2B6_9CAEN</name>
<dbReference type="PANTHER" id="PTHR46599">
    <property type="entry name" value="PIGGYBAC TRANSPOSABLE ELEMENT-DERIVED PROTEIN 4"/>
    <property type="match status" value="1"/>
</dbReference>
<feature type="region of interest" description="Disordered" evidence="1">
    <location>
        <begin position="1"/>
        <end position="72"/>
    </location>
</feature>
<evidence type="ECO:0000313" key="3">
    <source>
        <dbReference type="EMBL" id="KAK7092284.1"/>
    </source>
</evidence>
<dbReference type="EMBL" id="JBAMIC010000021">
    <property type="protein sequence ID" value="KAK7092284.1"/>
    <property type="molecule type" value="Genomic_DNA"/>
</dbReference>
<keyword evidence="4" id="KW-1185">Reference proteome</keyword>
<proteinExistence type="predicted"/>
<reference evidence="3 4" key="1">
    <citation type="submission" date="2024-02" db="EMBL/GenBank/DDBJ databases">
        <title>Chromosome-scale genome assembly of the rough periwinkle Littorina saxatilis.</title>
        <authorList>
            <person name="De Jode A."/>
            <person name="Faria R."/>
            <person name="Formenti G."/>
            <person name="Sims Y."/>
            <person name="Smith T.P."/>
            <person name="Tracey A."/>
            <person name="Wood J.M.D."/>
            <person name="Zagrodzka Z.B."/>
            <person name="Johannesson K."/>
            <person name="Butlin R.K."/>
            <person name="Leder E.H."/>
        </authorList>
    </citation>
    <scope>NUCLEOTIDE SEQUENCE [LARGE SCALE GENOMIC DNA]</scope>
    <source>
        <strain evidence="3">Snail1</strain>
        <tissue evidence="3">Muscle</tissue>
    </source>
</reference>
<protein>
    <recommendedName>
        <fullName evidence="2">PiggyBac transposable element-derived protein domain-containing protein</fullName>
    </recommendedName>
</protein>
<sequence length="672" mass="77284">MDKRRRFTAQQVLDEIIGDDDSDFDPDMEDSRSESSESTETSSNNAPAFNIASIEPQASTSTGISCDNSTTRPVRLARGRGRAFDAELFDFETENDTSSESESENAPTRPVVTARRRGRGRGRGRGGVNRNTQPAVDNVNEAPPPAETDENGWSLLDFQPELVQFAEHSGLLIDMDDNASCLDFFSLFIGEEQIALFVNQTNLYAQHCCESRPDAPPHSMFAKWKPVTVQEMKVFLALTINMGLLWKPEIKQYWSTDPLCTTPFWGDYMARDRYLAILGFFHLVDNQGMRNREDKIHKVRPLFDHLATRFKDVYYPQQELSVDESMIPWRGRLSFRMFIPSKPTRYGIKMYCCCEADTGFVCRMQVYTGAGPNGPEKNHGENVVRRLTQDFLGKGHTIYMDSFFSSVALYEYLRQNNTMAVGTVISGRVGMPRSLHPKELKLKKGEFRFRRKGNLLCLRINDRKNVSFLSTRHTAATGEAPLSAHRNQDAPPVTKPVVILDYNANMDGVDNFDQNLGYYSFYRKTVKWWKRMAFHLIHLAKVQAYILYKQQVHRPKTQYEFTKDLMRQLLSDVPLKVKINGPKRDAPVAERLTARHFSCHIPATESKAYPQRLCHVCSFRDPQKEARYLRKKETRYMCEQCNISMCYEPCFKIYHTKEDYKEAAKLALNLEF</sequence>
<feature type="compositionally biased region" description="Acidic residues" evidence="1">
    <location>
        <begin position="93"/>
        <end position="103"/>
    </location>
</feature>
<dbReference type="AlphaFoldDB" id="A0AAN9G2B6"/>
<feature type="region of interest" description="Disordered" evidence="1">
    <location>
        <begin position="93"/>
        <end position="148"/>
    </location>
</feature>
<evidence type="ECO:0000256" key="1">
    <source>
        <dbReference type="SAM" id="MobiDB-lite"/>
    </source>
</evidence>
<evidence type="ECO:0000259" key="2">
    <source>
        <dbReference type="Pfam" id="PF13843"/>
    </source>
</evidence>
<gene>
    <name evidence="3" type="ORF">V1264_008057</name>
</gene>
<evidence type="ECO:0000313" key="4">
    <source>
        <dbReference type="Proteomes" id="UP001374579"/>
    </source>
</evidence>
<organism evidence="3 4">
    <name type="scientific">Littorina saxatilis</name>
    <dbReference type="NCBI Taxonomy" id="31220"/>
    <lineage>
        <taxon>Eukaryota</taxon>
        <taxon>Metazoa</taxon>
        <taxon>Spiralia</taxon>
        <taxon>Lophotrochozoa</taxon>
        <taxon>Mollusca</taxon>
        <taxon>Gastropoda</taxon>
        <taxon>Caenogastropoda</taxon>
        <taxon>Littorinimorpha</taxon>
        <taxon>Littorinoidea</taxon>
        <taxon>Littorinidae</taxon>
        <taxon>Littorina</taxon>
    </lineage>
</organism>
<feature type="compositionally biased region" description="Acidic residues" evidence="1">
    <location>
        <begin position="16"/>
        <end position="28"/>
    </location>
</feature>
<accession>A0AAN9G2B6</accession>
<feature type="compositionally biased region" description="Polar residues" evidence="1">
    <location>
        <begin position="56"/>
        <end position="72"/>
    </location>
</feature>
<dbReference type="Proteomes" id="UP001374579">
    <property type="component" value="Unassembled WGS sequence"/>
</dbReference>
<feature type="compositionally biased region" description="Basic residues" evidence="1">
    <location>
        <begin position="114"/>
        <end position="124"/>
    </location>
</feature>
<dbReference type="PANTHER" id="PTHR46599:SF3">
    <property type="entry name" value="PIGGYBAC TRANSPOSABLE ELEMENT-DERIVED PROTEIN 4"/>
    <property type="match status" value="1"/>
</dbReference>
<dbReference type="Pfam" id="PF13843">
    <property type="entry name" value="DDE_Tnp_1_7"/>
    <property type="match status" value="1"/>
</dbReference>
<comment type="caution">
    <text evidence="3">The sequence shown here is derived from an EMBL/GenBank/DDBJ whole genome shotgun (WGS) entry which is preliminary data.</text>
</comment>